<proteinExistence type="predicted"/>
<accession>A0A161Z9V1</accession>
<name>A0A161Z9V1_PSEFL</name>
<protein>
    <submittedName>
        <fullName evidence="1">Uncharacterized protein</fullName>
    </submittedName>
</protein>
<evidence type="ECO:0000313" key="2">
    <source>
        <dbReference type="Proteomes" id="UP000076489"/>
    </source>
</evidence>
<dbReference type="AlphaFoldDB" id="A0A161Z9V1"/>
<comment type="caution">
    <text evidence="1">The sequence shown here is derived from an EMBL/GenBank/DDBJ whole genome shotgun (WGS) entry which is preliminary data.</text>
</comment>
<gene>
    <name evidence="1" type="ORF">A1D17_21215</name>
</gene>
<reference evidence="2" key="1">
    <citation type="submission" date="2016-03" db="EMBL/GenBank/DDBJ databases">
        <authorList>
            <person name="Ray J."/>
            <person name="Price M."/>
            <person name="Deutschbauer A."/>
        </authorList>
    </citation>
    <scope>NUCLEOTIDE SEQUENCE [LARGE SCALE GENOMIC DNA]</scope>
    <source>
        <strain evidence="2">FW300-N1B4</strain>
    </source>
</reference>
<organism evidence="1 2">
    <name type="scientific">Pseudomonas fluorescens</name>
    <dbReference type="NCBI Taxonomy" id="294"/>
    <lineage>
        <taxon>Bacteria</taxon>
        <taxon>Pseudomonadati</taxon>
        <taxon>Pseudomonadota</taxon>
        <taxon>Gammaproteobacteria</taxon>
        <taxon>Pseudomonadales</taxon>
        <taxon>Pseudomonadaceae</taxon>
        <taxon>Pseudomonas</taxon>
    </lineage>
</organism>
<dbReference type="EMBL" id="LUKJ01000003">
    <property type="protein sequence ID" value="KZN18562.1"/>
    <property type="molecule type" value="Genomic_DNA"/>
</dbReference>
<reference evidence="1 2" key="2">
    <citation type="journal article" date="2018" name="Nature">
        <title>Mutant phenotypes for thousands of bacterial genes of unknown function.</title>
        <authorList>
            <person name="Price M.N."/>
            <person name="Wetmore K.M."/>
            <person name="Waters R.J."/>
            <person name="Callaghan M."/>
            <person name="Ray J."/>
            <person name="Liu H."/>
            <person name="Kuehl J.V."/>
            <person name="Melnyk R.A."/>
            <person name="Lamson J.S."/>
            <person name="Suh Y."/>
            <person name="Carlson H.K."/>
            <person name="Esquivel Z."/>
            <person name="Sadeeshkumar H."/>
            <person name="Chakraborty R."/>
            <person name="Zane G.M."/>
            <person name="Rubin B.E."/>
            <person name="Wall J.D."/>
            <person name="Visel A."/>
            <person name="Bristow J."/>
            <person name="Blow M.J."/>
            <person name="Arkin A.P."/>
            <person name="Deutschbauer A.M."/>
        </authorList>
    </citation>
    <scope>NUCLEOTIDE SEQUENCE [LARGE SCALE GENOMIC DNA]</scope>
    <source>
        <strain evidence="1 2">FW300-N1B4</strain>
    </source>
</reference>
<dbReference type="Proteomes" id="UP000076489">
    <property type="component" value="Unassembled WGS sequence"/>
</dbReference>
<sequence>MQVALIFIRHPITILAITTHLTTTAARVFTGAIVTIISVVPAITIAVDTIAGTADQLIGYHGASGFPDAPFFLWER</sequence>
<evidence type="ECO:0000313" key="1">
    <source>
        <dbReference type="EMBL" id="KZN18562.1"/>
    </source>
</evidence>